<protein>
    <recommendedName>
        <fullName evidence="3">Co-chaperone DjlA N-terminal domain-containing protein</fullName>
    </recommendedName>
</protein>
<sequence>MPFILGALALLAGAWFWLHRARNAAHMTSDLLDMAADVRAAARRFGFRRQVNVHPVEQIEDPKVAIAAIGVSFLELDDYPTAEQRDALVRGLRDGFHVSHKDSEELVVLGRWIMTQCGDAAQAVPRLSRKLYKLSGQRDFNALVEIVQDIAKYGKGEFTSAQRSALEDLQRGLKLA</sequence>
<dbReference type="RefSeq" id="WP_005645682.1">
    <property type="nucleotide sequence ID" value="NZ_CP015230.1"/>
</dbReference>
<dbReference type="KEGG" id="rmb:K529_007960"/>
<dbReference type="OrthoDB" id="8478875at2"/>
<gene>
    <name evidence="1" type="ORF">K529_007960</name>
</gene>
<name>A0A1B1A277_9RHOB</name>
<dbReference type="EMBL" id="CP015230">
    <property type="protein sequence ID" value="ANP40694.1"/>
    <property type="molecule type" value="Genomic_DNA"/>
</dbReference>
<evidence type="ECO:0008006" key="3">
    <source>
        <dbReference type="Google" id="ProtNLM"/>
    </source>
</evidence>
<accession>A0A1B1A277</accession>
<organism evidence="1 2">
    <name type="scientific">Tritonibacter mobilis F1926</name>
    <dbReference type="NCBI Taxonomy" id="1265309"/>
    <lineage>
        <taxon>Bacteria</taxon>
        <taxon>Pseudomonadati</taxon>
        <taxon>Pseudomonadota</taxon>
        <taxon>Alphaproteobacteria</taxon>
        <taxon>Rhodobacterales</taxon>
        <taxon>Paracoccaceae</taxon>
        <taxon>Tritonibacter</taxon>
    </lineage>
</organism>
<proteinExistence type="predicted"/>
<dbReference type="GeneID" id="28249758"/>
<reference evidence="1 2" key="1">
    <citation type="journal article" date="2016" name="ISME J.">
        <title>Global occurrence and heterogeneity of the Roseobacter-clade species Ruegeria mobilis.</title>
        <authorList>
            <person name="Sonnenschein E."/>
            <person name="Gram L."/>
        </authorList>
    </citation>
    <scope>NUCLEOTIDE SEQUENCE [LARGE SCALE GENOMIC DNA]</scope>
    <source>
        <strain evidence="1 2">F1926</strain>
    </source>
</reference>
<evidence type="ECO:0000313" key="1">
    <source>
        <dbReference type="EMBL" id="ANP40694.1"/>
    </source>
</evidence>
<evidence type="ECO:0000313" key="2">
    <source>
        <dbReference type="Proteomes" id="UP000013243"/>
    </source>
</evidence>
<dbReference type="AlphaFoldDB" id="A0A1B1A277"/>
<dbReference type="Proteomes" id="UP000013243">
    <property type="component" value="Chromosome"/>
</dbReference>